<dbReference type="EnsemblMetazoa" id="GPPI042143-RA">
    <property type="protein sequence ID" value="GPPI042143-PA"/>
    <property type="gene ID" value="GPPI042143"/>
</dbReference>
<protein>
    <submittedName>
        <fullName evidence="1">Uncharacterized protein</fullName>
    </submittedName>
</protein>
<dbReference type="Proteomes" id="UP000092460">
    <property type="component" value="Unassembled WGS sequence"/>
</dbReference>
<dbReference type="AlphaFoldDB" id="A0A1B0BVW1"/>
<dbReference type="VEuPathDB" id="VectorBase:GPPI042143"/>
<evidence type="ECO:0000313" key="2">
    <source>
        <dbReference type="Proteomes" id="UP000092460"/>
    </source>
</evidence>
<reference evidence="1" key="2">
    <citation type="submission" date="2020-05" db="UniProtKB">
        <authorList>
            <consortium name="EnsemblMetazoa"/>
        </authorList>
    </citation>
    <scope>IDENTIFICATION</scope>
    <source>
        <strain evidence="1">IAEA</strain>
    </source>
</reference>
<keyword evidence="2" id="KW-1185">Reference proteome</keyword>
<sequence length="122" mass="13743">MATQLLLTVIIVKNVQTFAVLSITLQRGSPLTYSLLLGFIGLLQKFQNLISINKQVDQQSTMYTQLSAVPLENDCNGLTSVINCIHIPRRKNMTLYIMHCKAEAFNHIILMPLGSERQLINK</sequence>
<accession>A0A1B0BVW1</accession>
<dbReference type="EMBL" id="JXJN01021502">
    <property type="status" value="NOT_ANNOTATED_CDS"/>
    <property type="molecule type" value="Genomic_DNA"/>
</dbReference>
<proteinExistence type="predicted"/>
<evidence type="ECO:0000313" key="1">
    <source>
        <dbReference type="EnsemblMetazoa" id="GPPI042143-PA"/>
    </source>
</evidence>
<reference evidence="2" key="1">
    <citation type="submission" date="2015-01" db="EMBL/GenBank/DDBJ databases">
        <authorList>
            <person name="Aksoy S."/>
            <person name="Warren W."/>
            <person name="Wilson R.K."/>
        </authorList>
    </citation>
    <scope>NUCLEOTIDE SEQUENCE [LARGE SCALE GENOMIC DNA]</scope>
    <source>
        <strain evidence="2">IAEA</strain>
    </source>
</reference>
<name>A0A1B0BVW1_9MUSC</name>
<organism evidence="1 2">
    <name type="scientific">Glossina palpalis gambiensis</name>
    <dbReference type="NCBI Taxonomy" id="67801"/>
    <lineage>
        <taxon>Eukaryota</taxon>
        <taxon>Metazoa</taxon>
        <taxon>Ecdysozoa</taxon>
        <taxon>Arthropoda</taxon>
        <taxon>Hexapoda</taxon>
        <taxon>Insecta</taxon>
        <taxon>Pterygota</taxon>
        <taxon>Neoptera</taxon>
        <taxon>Endopterygota</taxon>
        <taxon>Diptera</taxon>
        <taxon>Brachycera</taxon>
        <taxon>Muscomorpha</taxon>
        <taxon>Hippoboscoidea</taxon>
        <taxon>Glossinidae</taxon>
        <taxon>Glossina</taxon>
    </lineage>
</organism>